<name>A0A9P5NKT9_GYMJU</name>
<accession>A0A9P5NKT9</accession>
<sequence>MIAGLGHVLLIKIATCHPQHILHLWTNVRDELQFLSTESERSTGPYTAAPGQGNREICSGQSILIPNPNPNLLTGLSLGSRIAAAKETT</sequence>
<protein>
    <submittedName>
        <fullName evidence="1">Uncharacterized protein</fullName>
    </submittedName>
</protein>
<evidence type="ECO:0000313" key="1">
    <source>
        <dbReference type="EMBL" id="KAF8896756.1"/>
    </source>
</evidence>
<evidence type="ECO:0000313" key="2">
    <source>
        <dbReference type="Proteomes" id="UP000724874"/>
    </source>
</evidence>
<dbReference type="AlphaFoldDB" id="A0A9P5NKT9"/>
<dbReference type="EMBL" id="JADNYJ010000059">
    <property type="protein sequence ID" value="KAF8896756.1"/>
    <property type="molecule type" value="Genomic_DNA"/>
</dbReference>
<proteinExistence type="predicted"/>
<gene>
    <name evidence="1" type="ORF">CPB84DRAFT_1208366</name>
</gene>
<keyword evidence="2" id="KW-1185">Reference proteome</keyword>
<organism evidence="1 2">
    <name type="scientific">Gymnopilus junonius</name>
    <name type="common">Spectacular rustgill mushroom</name>
    <name type="synonym">Gymnopilus spectabilis subsp. junonius</name>
    <dbReference type="NCBI Taxonomy" id="109634"/>
    <lineage>
        <taxon>Eukaryota</taxon>
        <taxon>Fungi</taxon>
        <taxon>Dikarya</taxon>
        <taxon>Basidiomycota</taxon>
        <taxon>Agaricomycotina</taxon>
        <taxon>Agaricomycetes</taxon>
        <taxon>Agaricomycetidae</taxon>
        <taxon>Agaricales</taxon>
        <taxon>Agaricineae</taxon>
        <taxon>Hymenogastraceae</taxon>
        <taxon>Gymnopilus</taxon>
    </lineage>
</organism>
<reference evidence="1" key="1">
    <citation type="submission" date="2020-11" db="EMBL/GenBank/DDBJ databases">
        <authorList>
            <consortium name="DOE Joint Genome Institute"/>
            <person name="Ahrendt S."/>
            <person name="Riley R."/>
            <person name="Andreopoulos W."/>
            <person name="LaButti K."/>
            <person name="Pangilinan J."/>
            <person name="Ruiz-duenas F.J."/>
            <person name="Barrasa J.M."/>
            <person name="Sanchez-Garcia M."/>
            <person name="Camarero S."/>
            <person name="Miyauchi S."/>
            <person name="Serrano A."/>
            <person name="Linde D."/>
            <person name="Babiker R."/>
            <person name="Drula E."/>
            <person name="Ayuso-Fernandez I."/>
            <person name="Pacheco R."/>
            <person name="Padilla G."/>
            <person name="Ferreira P."/>
            <person name="Barriuso J."/>
            <person name="Kellner H."/>
            <person name="Castanera R."/>
            <person name="Alfaro M."/>
            <person name="Ramirez L."/>
            <person name="Pisabarro A.G."/>
            <person name="Kuo A."/>
            <person name="Tritt A."/>
            <person name="Lipzen A."/>
            <person name="He G."/>
            <person name="Yan M."/>
            <person name="Ng V."/>
            <person name="Cullen D."/>
            <person name="Martin F."/>
            <person name="Rosso M.-N."/>
            <person name="Henrissat B."/>
            <person name="Hibbett D."/>
            <person name="Martinez A.T."/>
            <person name="Grigoriev I.V."/>
        </authorList>
    </citation>
    <scope>NUCLEOTIDE SEQUENCE</scope>
    <source>
        <strain evidence="1">AH 44721</strain>
    </source>
</reference>
<comment type="caution">
    <text evidence="1">The sequence shown here is derived from an EMBL/GenBank/DDBJ whole genome shotgun (WGS) entry which is preliminary data.</text>
</comment>
<dbReference type="Proteomes" id="UP000724874">
    <property type="component" value="Unassembled WGS sequence"/>
</dbReference>